<proteinExistence type="predicted"/>
<reference evidence="2" key="1">
    <citation type="submission" date="2022-11" db="UniProtKB">
        <authorList>
            <consortium name="WormBaseParasite"/>
        </authorList>
    </citation>
    <scope>IDENTIFICATION</scope>
</reference>
<sequence>MSVVDIIPYFNQLPSNYQAVVTDLFAKINSTFEDNEARKEFLLEFSKNHTMVPELWQLYFQLETNREKKEEILKNSIKHFITVEVADKIPLELPQTFKQFTWNYLGGLENELFPMFIIGKKPLTLKEKTIVN</sequence>
<dbReference type="Proteomes" id="UP000887580">
    <property type="component" value="Unplaced"/>
</dbReference>
<accession>A0AC35GR83</accession>
<dbReference type="WBParaSite" id="PS1159_v2.g7634.t1">
    <property type="protein sequence ID" value="PS1159_v2.g7634.t1"/>
    <property type="gene ID" value="PS1159_v2.g7634"/>
</dbReference>
<protein>
    <submittedName>
        <fullName evidence="2">Uncharacterized protein</fullName>
    </submittedName>
</protein>
<evidence type="ECO:0000313" key="2">
    <source>
        <dbReference type="WBParaSite" id="PS1159_v2.g7634.t1"/>
    </source>
</evidence>
<name>A0AC35GR83_9BILA</name>
<organism evidence="1 2">
    <name type="scientific">Panagrolaimus sp. PS1159</name>
    <dbReference type="NCBI Taxonomy" id="55785"/>
    <lineage>
        <taxon>Eukaryota</taxon>
        <taxon>Metazoa</taxon>
        <taxon>Ecdysozoa</taxon>
        <taxon>Nematoda</taxon>
        <taxon>Chromadorea</taxon>
        <taxon>Rhabditida</taxon>
        <taxon>Tylenchina</taxon>
        <taxon>Panagrolaimomorpha</taxon>
        <taxon>Panagrolaimoidea</taxon>
        <taxon>Panagrolaimidae</taxon>
        <taxon>Panagrolaimus</taxon>
    </lineage>
</organism>
<evidence type="ECO:0000313" key="1">
    <source>
        <dbReference type="Proteomes" id="UP000887580"/>
    </source>
</evidence>